<reference evidence="1 2" key="1">
    <citation type="submission" date="2015-09" db="EMBL/GenBank/DDBJ databases">
        <title>Genome announcement of multiple Pseudomonas syringae strains.</title>
        <authorList>
            <person name="Thakur S."/>
            <person name="Wang P.W."/>
            <person name="Gong Y."/>
            <person name="Weir B.S."/>
            <person name="Guttman D.S."/>
        </authorList>
    </citation>
    <scope>NUCLEOTIDE SEQUENCE [LARGE SCALE GENOMIC DNA]</scope>
    <source>
        <strain evidence="1 2">ICMP19117</strain>
    </source>
</reference>
<dbReference type="EMBL" id="LJQB01000020">
    <property type="protein sequence ID" value="KPW86887.1"/>
    <property type="molecule type" value="Genomic_DNA"/>
</dbReference>
<organism evidence="1 2">
    <name type="scientific">Pseudomonas congelans</name>
    <dbReference type="NCBI Taxonomy" id="200452"/>
    <lineage>
        <taxon>Bacteria</taxon>
        <taxon>Pseudomonadati</taxon>
        <taxon>Pseudomonadota</taxon>
        <taxon>Gammaproteobacteria</taxon>
        <taxon>Pseudomonadales</taxon>
        <taxon>Pseudomonadaceae</taxon>
        <taxon>Pseudomonas</taxon>
    </lineage>
</organism>
<gene>
    <name evidence="1" type="ORF">ALO92_100597</name>
</gene>
<proteinExistence type="predicted"/>
<dbReference type="AlphaFoldDB" id="A0A0P9MQW5"/>
<comment type="caution">
    <text evidence="1">The sequence shown here is derived from an EMBL/GenBank/DDBJ whole genome shotgun (WGS) entry which is preliminary data.</text>
</comment>
<name>A0A0P9MQW5_9PSED</name>
<sequence length="43" mass="5054">MRRLGRLHGIAPTDYFFTRVKLFFLGVALQAPWQRHGDDLCHL</sequence>
<protein>
    <submittedName>
        <fullName evidence="1">Uncharacterized protein</fullName>
    </submittedName>
</protein>
<evidence type="ECO:0000313" key="2">
    <source>
        <dbReference type="Proteomes" id="UP000050411"/>
    </source>
</evidence>
<evidence type="ECO:0000313" key="1">
    <source>
        <dbReference type="EMBL" id="KPW86887.1"/>
    </source>
</evidence>
<dbReference type="Proteomes" id="UP000050411">
    <property type="component" value="Unassembled WGS sequence"/>
</dbReference>
<accession>A0A0P9MQW5</accession>